<feature type="transmembrane region" description="Helical" evidence="1">
    <location>
        <begin position="51"/>
        <end position="71"/>
    </location>
</feature>
<keyword evidence="1" id="KW-1133">Transmembrane helix</keyword>
<dbReference type="Proteomes" id="UP000262712">
    <property type="component" value="Chromosome"/>
</dbReference>
<name>A0A2G1DH96_9BACT</name>
<evidence type="ECO:0000313" key="5">
    <source>
        <dbReference type="Proteomes" id="UP000262712"/>
    </source>
</evidence>
<evidence type="ECO:0000313" key="2">
    <source>
        <dbReference type="EMBL" id="AXX91046.1"/>
    </source>
</evidence>
<sequence length="173" mass="20437">MRKKRGLSYEAKVILIIIAILVLIFAPINILDDILSTENSIKNFYEKNINIYPLYLQITIVLLPFFIFFIVKQIRKNRCSYKEDIIYNLKWKWDWSKDKIVNLQCYCPSCDSEVYYDDTISNYDKFAINKLEFICDNCNKVVASIPNTNSTKRNAANIQNEIQRIINIRVSKM</sequence>
<dbReference type="EMBL" id="CP032098">
    <property type="protein sequence ID" value="AXX91046.1"/>
    <property type="molecule type" value="Genomic_DNA"/>
</dbReference>
<evidence type="ECO:0000313" key="4">
    <source>
        <dbReference type="Proteomes" id="UP000221222"/>
    </source>
</evidence>
<organism evidence="3 4">
    <name type="scientific">Malaciobacter molluscorum LMG 25693</name>
    <dbReference type="NCBI Taxonomy" id="870501"/>
    <lineage>
        <taxon>Bacteria</taxon>
        <taxon>Pseudomonadati</taxon>
        <taxon>Campylobacterota</taxon>
        <taxon>Epsilonproteobacteria</taxon>
        <taxon>Campylobacterales</taxon>
        <taxon>Arcobacteraceae</taxon>
        <taxon>Malaciobacter</taxon>
    </lineage>
</organism>
<dbReference type="Proteomes" id="UP000221222">
    <property type="component" value="Unassembled WGS sequence"/>
</dbReference>
<evidence type="ECO:0000313" key="3">
    <source>
        <dbReference type="EMBL" id="PHO17879.1"/>
    </source>
</evidence>
<keyword evidence="1" id="KW-0812">Transmembrane</keyword>
<keyword evidence="1" id="KW-0472">Membrane</keyword>
<dbReference type="RefSeq" id="WP_099342592.1">
    <property type="nucleotide sequence ID" value="NZ_CP032098.1"/>
</dbReference>
<reference evidence="2 5" key="2">
    <citation type="submission" date="2018-08" db="EMBL/GenBank/DDBJ databases">
        <title>Complete genome of the Arcobacter molluscorum type strain LMG 25693.</title>
        <authorList>
            <person name="Miller W.G."/>
            <person name="Yee E."/>
            <person name="Bono J.L."/>
        </authorList>
    </citation>
    <scope>NUCLEOTIDE SEQUENCE [LARGE SCALE GENOMIC DNA]</scope>
    <source>
        <strain evidence="2 5">CECT 7696</strain>
    </source>
</reference>
<dbReference type="KEGG" id="amol:AMOL_0004"/>
<dbReference type="EMBL" id="NXFY01000011">
    <property type="protein sequence ID" value="PHO17879.1"/>
    <property type="molecule type" value="Genomic_DNA"/>
</dbReference>
<evidence type="ECO:0000256" key="1">
    <source>
        <dbReference type="SAM" id="Phobius"/>
    </source>
</evidence>
<protein>
    <submittedName>
        <fullName evidence="2">Membrane protein</fullName>
    </submittedName>
</protein>
<gene>
    <name evidence="2" type="ORF">AMOL_0004</name>
    <name evidence="3" type="ORF">CPU12_08055</name>
</gene>
<feature type="transmembrane region" description="Helical" evidence="1">
    <location>
        <begin position="12"/>
        <end position="31"/>
    </location>
</feature>
<reference evidence="3 4" key="1">
    <citation type="submission" date="2017-09" db="EMBL/GenBank/DDBJ databases">
        <title>Arcobacter canalis sp. nov., a new species isolated from a water canal contaminated with urban sewage.</title>
        <authorList>
            <person name="Perez-Cataluna A."/>
            <person name="Salas-Masso N."/>
            <person name="Figueras M.J."/>
        </authorList>
    </citation>
    <scope>NUCLEOTIDE SEQUENCE [LARGE SCALE GENOMIC DNA]</scope>
    <source>
        <strain evidence="3 4">F98-3</strain>
    </source>
</reference>
<proteinExistence type="predicted"/>
<accession>A0A2G1DH96</accession>
<dbReference type="AlphaFoldDB" id="A0A2G1DH96"/>
<keyword evidence="4" id="KW-1185">Reference proteome</keyword>